<feature type="compositionally biased region" description="Low complexity" evidence="3">
    <location>
        <begin position="1"/>
        <end position="24"/>
    </location>
</feature>
<protein>
    <recommendedName>
        <fullName evidence="6">Transforming growth factor beta regulator 1</fullName>
    </recommendedName>
</protein>
<dbReference type="PROSITE" id="PS51543">
    <property type="entry name" value="FYRC"/>
    <property type="match status" value="1"/>
</dbReference>
<organism evidence="4 5">
    <name type="scientific">Mycena pura</name>
    <dbReference type="NCBI Taxonomy" id="153505"/>
    <lineage>
        <taxon>Eukaryota</taxon>
        <taxon>Fungi</taxon>
        <taxon>Dikarya</taxon>
        <taxon>Basidiomycota</taxon>
        <taxon>Agaricomycotina</taxon>
        <taxon>Agaricomycetes</taxon>
        <taxon>Agaricomycetidae</taxon>
        <taxon>Agaricales</taxon>
        <taxon>Marasmiineae</taxon>
        <taxon>Mycenaceae</taxon>
        <taxon>Mycena</taxon>
    </lineage>
</organism>
<dbReference type="AlphaFoldDB" id="A0AAD6VIB0"/>
<feature type="compositionally biased region" description="Low complexity" evidence="3">
    <location>
        <begin position="262"/>
        <end position="277"/>
    </location>
</feature>
<keyword evidence="2" id="KW-0539">Nucleus</keyword>
<feature type="compositionally biased region" description="Low complexity" evidence="3">
    <location>
        <begin position="341"/>
        <end position="353"/>
    </location>
</feature>
<dbReference type="SMART" id="SM00542">
    <property type="entry name" value="FYRC"/>
    <property type="match status" value="1"/>
</dbReference>
<dbReference type="Gene3D" id="3.30.160.360">
    <property type="match status" value="1"/>
</dbReference>
<dbReference type="InterPro" id="IPR003889">
    <property type="entry name" value="FYrich_C"/>
</dbReference>
<gene>
    <name evidence="4" type="ORF">GGX14DRAFT_617546</name>
</gene>
<evidence type="ECO:0000313" key="5">
    <source>
        <dbReference type="Proteomes" id="UP001219525"/>
    </source>
</evidence>
<feature type="compositionally biased region" description="Polar residues" evidence="3">
    <location>
        <begin position="695"/>
        <end position="709"/>
    </location>
</feature>
<keyword evidence="5" id="KW-1185">Reference proteome</keyword>
<dbReference type="InterPro" id="IPR003888">
    <property type="entry name" value="FYrich_N"/>
</dbReference>
<feature type="compositionally biased region" description="Basic and acidic residues" evidence="3">
    <location>
        <begin position="31"/>
        <end position="87"/>
    </location>
</feature>
<proteinExistence type="predicted"/>
<feature type="region of interest" description="Disordered" evidence="3">
    <location>
        <begin position="1"/>
        <end position="353"/>
    </location>
</feature>
<dbReference type="GO" id="GO:0005634">
    <property type="term" value="C:nucleus"/>
    <property type="evidence" value="ECO:0007669"/>
    <property type="project" value="UniProtKB-SubCell"/>
</dbReference>
<feature type="compositionally biased region" description="Low complexity" evidence="3">
    <location>
        <begin position="101"/>
        <end position="112"/>
    </location>
</feature>
<sequence length="723" mass="77230">MSGRDAPATSSTAPAVLAASASSSGVTPPPRTREDVQEKYRKLKRRFFELEEKHKETSTELQRSGERNSKMQEERNLLLERIMELETHPSFVPPSSNGAYSTSPGPSGSTSSHLETLHDAPAEDDADADAEIDPVLTAQSEETAVRRSPRRPRNGKDKDAVGDDDPAVDSALPPADPLSSTDTRLRIRPEGSSADPTVSPSHTAHPRSISPESGGIPADDENDVSGDYSPPQKGTKRTRDNVDNNGDIGTPEAKAPRRSSRRSAAATISTSASASRTKPTKSTRSKGAPAASFPHFDAEDGPSQTLPISESSAPDSAATSSATTSAAPSAILNGHSPQTEAVASSSSSTPAAMRSGSLSYNPYSFLAPAAGAMPPGYPYGNPYAYYLTGPLPGANMPWAPPLKLPMEAPRPAKPKRLKAHTVTSRSYSIPMVPRDKKGKPMLPLNVGIMTVINLGDVCMREHFHTERYIFPVGYEVTRRYLSTVDRNTEVVYHCTILDGGDGPKFQIIPSDVPDRPVIAGTATGAWSSIVKQANVIRQRQHSNSVSGPDFFGLGQNTIKHLIQELPNADRLRDYVWQHFVEGGPLGGRHAAVIPALPEEYNSATPIGPYYPPRIPPRDEDGPRVSHYPPHIMAQAPGSPKGQEHSPQPQQQEYEEAGRQVMPPGHAHGVGNNYYLPHTQQQPGDGSDENGHASGSFASIMNAFPTQSHDAINGSGGGVKGSAS</sequence>
<dbReference type="Pfam" id="PF05964">
    <property type="entry name" value="FYRN"/>
    <property type="match status" value="1"/>
</dbReference>
<reference evidence="4" key="1">
    <citation type="submission" date="2023-03" db="EMBL/GenBank/DDBJ databases">
        <title>Massive genome expansion in bonnet fungi (Mycena s.s.) driven by repeated elements and novel gene families across ecological guilds.</title>
        <authorList>
            <consortium name="Lawrence Berkeley National Laboratory"/>
            <person name="Harder C.B."/>
            <person name="Miyauchi S."/>
            <person name="Viragh M."/>
            <person name="Kuo A."/>
            <person name="Thoen E."/>
            <person name="Andreopoulos B."/>
            <person name="Lu D."/>
            <person name="Skrede I."/>
            <person name="Drula E."/>
            <person name="Henrissat B."/>
            <person name="Morin E."/>
            <person name="Kohler A."/>
            <person name="Barry K."/>
            <person name="LaButti K."/>
            <person name="Morin E."/>
            <person name="Salamov A."/>
            <person name="Lipzen A."/>
            <person name="Mereny Z."/>
            <person name="Hegedus B."/>
            <person name="Baldrian P."/>
            <person name="Stursova M."/>
            <person name="Weitz H."/>
            <person name="Taylor A."/>
            <person name="Grigoriev I.V."/>
            <person name="Nagy L.G."/>
            <person name="Martin F."/>
            <person name="Kauserud H."/>
        </authorList>
    </citation>
    <scope>NUCLEOTIDE SEQUENCE</scope>
    <source>
        <strain evidence="4">9144</strain>
    </source>
</reference>
<accession>A0AAD6VIB0</accession>
<dbReference type="EMBL" id="JARJCW010000020">
    <property type="protein sequence ID" value="KAJ7213868.1"/>
    <property type="molecule type" value="Genomic_DNA"/>
</dbReference>
<comment type="subcellular location">
    <subcellularLocation>
        <location evidence="1">Nucleus</location>
    </subcellularLocation>
</comment>
<evidence type="ECO:0008006" key="6">
    <source>
        <dbReference type="Google" id="ProtNLM"/>
    </source>
</evidence>
<feature type="compositionally biased region" description="Gly residues" evidence="3">
    <location>
        <begin position="713"/>
        <end position="723"/>
    </location>
</feature>
<evidence type="ECO:0000256" key="2">
    <source>
        <dbReference type="ARBA" id="ARBA00023242"/>
    </source>
</evidence>
<evidence type="ECO:0000256" key="3">
    <source>
        <dbReference type="SAM" id="MobiDB-lite"/>
    </source>
</evidence>
<dbReference type="Pfam" id="PF05965">
    <property type="entry name" value="FYRC"/>
    <property type="match status" value="1"/>
</dbReference>
<name>A0AAD6VIB0_9AGAR</name>
<evidence type="ECO:0000313" key="4">
    <source>
        <dbReference type="EMBL" id="KAJ7213868.1"/>
    </source>
</evidence>
<feature type="region of interest" description="Disordered" evidence="3">
    <location>
        <begin position="607"/>
        <end position="723"/>
    </location>
</feature>
<dbReference type="SMART" id="SM00541">
    <property type="entry name" value="FYRN"/>
    <property type="match status" value="1"/>
</dbReference>
<comment type="caution">
    <text evidence="4">The sequence shown here is derived from an EMBL/GenBank/DDBJ whole genome shotgun (WGS) entry which is preliminary data.</text>
</comment>
<feature type="compositionally biased region" description="Acidic residues" evidence="3">
    <location>
        <begin position="122"/>
        <end position="132"/>
    </location>
</feature>
<dbReference type="Proteomes" id="UP001219525">
    <property type="component" value="Unassembled WGS sequence"/>
</dbReference>
<dbReference type="PROSITE" id="PS51542">
    <property type="entry name" value="FYRN"/>
    <property type="match status" value="1"/>
</dbReference>
<feature type="compositionally biased region" description="Low complexity" evidence="3">
    <location>
        <begin position="311"/>
        <end position="330"/>
    </location>
</feature>
<evidence type="ECO:0000256" key="1">
    <source>
        <dbReference type="ARBA" id="ARBA00004123"/>
    </source>
</evidence>